<evidence type="ECO:0000313" key="14">
    <source>
        <dbReference type="Proteomes" id="UP000486602"/>
    </source>
</evidence>
<keyword evidence="14" id="KW-1185">Reference proteome</keyword>
<comment type="similarity">
    <text evidence="3 11 12">Belongs to the HisA/HisF family.</text>
</comment>
<dbReference type="InterPro" id="IPR011060">
    <property type="entry name" value="RibuloseP-bd_barrel"/>
</dbReference>
<evidence type="ECO:0000256" key="9">
    <source>
        <dbReference type="ARBA" id="ARBA00025475"/>
    </source>
</evidence>
<dbReference type="InterPro" id="IPR050064">
    <property type="entry name" value="IGPS_HisA/HisF"/>
</dbReference>
<name>A0A7K3WLV6_9FLAO</name>
<dbReference type="UniPathway" id="UPA00031">
    <property type="reaction ID" value="UER00010"/>
</dbReference>
<evidence type="ECO:0000313" key="13">
    <source>
        <dbReference type="EMBL" id="NEN22636.1"/>
    </source>
</evidence>
<dbReference type="GO" id="GO:0000107">
    <property type="term" value="F:imidazoleglycerol-phosphate synthase activity"/>
    <property type="evidence" value="ECO:0007669"/>
    <property type="project" value="UniProtKB-UniRule"/>
</dbReference>
<evidence type="ECO:0000256" key="5">
    <source>
        <dbReference type="ARBA" id="ARBA00022490"/>
    </source>
</evidence>
<dbReference type="GO" id="GO:0016829">
    <property type="term" value="F:lyase activity"/>
    <property type="evidence" value="ECO:0007669"/>
    <property type="project" value="UniProtKB-KW"/>
</dbReference>
<evidence type="ECO:0000256" key="4">
    <source>
        <dbReference type="ARBA" id="ARBA00011152"/>
    </source>
</evidence>
<dbReference type="SUPFAM" id="SSF51366">
    <property type="entry name" value="Ribulose-phoshate binding barrel"/>
    <property type="match status" value="1"/>
</dbReference>
<comment type="function">
    <text evidence="9 11">IGPS catalyzes the conversion of PRFAR and glutamine to IGP, AICAR and glutamate. The HisF subunit catalyzes the cyclization activity that produces IGP and AICAR from PRFAR using the ammonia provided by the HisH subunit.</text>
</comment>
<evidence type="ECO:0000256" key="11">
    <source>
        <dbReference type="HAMAP-Rule" id="MF_01013"/>
    </source>
</evidence>
<keyword evidence="7 11" id="KW-0368">Histidine biosynthesis</keyword>
<comment type="subcellular location">
    <subcellularLocation>
        <location evidence="1 11">Cytoplasm</location>
    </subcellularLocation>
</comment>
<dbReference type="InterPro" id="IPR013785">
    <property type="entry name" value="Aldolase_TIM"/>
</dbReference>
<dbReference type="Gene3D" id="3.20.20.70">
    <property type="entry name" value="Aldolase class I"/>
    <property type="match status" value="1"/>
</dbReference>
<keyword evidence="6 11" id="KW-0028">Amino-acid biosynthesis</keyword>
<comment type="caution">
    <text evidence="13">The sequence shown here is derived from an EMBL/GenBank/DDBJ whole genome shotgun (WGS) entry which is preliminary data.</text>
</comment>
<keyword evidence="8 11" id="KW-0456">Lyase</keyword>
<dbReference type="InterPro" id="IPR006062">
    <property type="entry name" value="His_biosynth"/>
</dbReference>
<dbReference type="Proteomes" id="UP000486602">
    <property type="component" value="Unassembled WGS sequence"/>
</dbReference>
<dbReference type="PANTHER" id="PTHR21235:SF2">
    <property type="entry name" value="IMIDAZOLE GLYCEROL PHOSPHATE SYNTHASE HISHF"/>
    <property type="match status" value="1"/>
</dbReference>
<dbReference type="Pfam" id="PF00977">
    <property type="entry name" value="His_biosynth"/>
    <property type="match status" value="1"/>
</dbReference>
<gene>
    <name evidence="11 13" type="primary">hisF</name>
    <name evidence="13" type="ORF">G3O08_03840</name>
</gene>
<evidence type="ECO:0000256" key="7">
    <source>
        <dbReference type="ARBA" id="ARBA00023102"/>
    </source>
</evidence>
<feature type="active site" evidence="11">
    <location>
        <position position="11"/>
    </location>
</feature>
<dbReference type="GO" id="GO:0005737">
    <property type="term" value="C:cytoplasm"/>
    <property type="evidence" value="ECO:0007669"/>
    <property type="project" value="UniProtKB-SubCell"/>
</dbReference>
<evidence type="ECO:0000256" key="1">
    <source>
        <dbReference type="ARBA" id="ARBA00004496"/>
    </source>
</evidence>
<evidence type="ECO:0000256" key="12">
    <source>
        <dbReference type="RuleBase" id="RU003657"/>
    </source>
</evidence>
<dbReference type="HAMAP" id="MF_01013">
    <property type="entry name" value="HisF"/>
    <property type="match status" value="1"/>
</dbReference>
<dbReference type="EMBL" id="JAAGVY010000004">
    <property type="protein sequence ID" value="NEN22636.1"/>
    <property type="molecule type" value="Genomic_DNA"/>
</dbReference>
<feature type="active site" evidence="11">
    <location>
        <position position="130"/>
    </location>
</feature>
<protein>
    <recommendedName>
        <fullName evidence="11">Imidazole glycerol phosphate synthase subunit HisF</fullName>
        <ecNumber evidence="11">4.3.2.10</ecNumber>
    </recommendedName>
    <alternativeName>
        <fullName evidence="11">IGP synthase cyclase subunit</fullName>
    </alternativeName>
    <alternativeName>
        <fullName evidence="11">IGP synthase subunit HisF</fullName>
    </alternativeName>
    <alternativeName>
        <fullName evidence="11">ImGP synthase subunit HisF</fullName>
        <shortName evidence="11">IGPS subunit HisF</shortName>
    </alternativeName>
</protein>
<evidence type="ECO:0000256" key="3">
    <source>
        <dbReference type="ARBA" id="ARBA00009667"/>
    </source>
</evidence>
<dbReference type="FunFam" id="3.20.20.70:FF:000006">
    <property type="entry name" value="Imidazole glycerol phosphate synthase subunit HisF"/>
    <property type="match status" value="1"/>
</dbReference>
<dbReference type="PANTHER" id="PTHR21235">
    <property type="entry name" value="IMIDAZOLE GLYCEROL PHOSPHATE SYNTHASE SUBUNIT HISF/H IGP SYNTHASE SUBUNIT HISF/H"/>
    <property type="match status" value="1"/>
</dbReference>
<proteinExistence type="inferred from homology"/>
<evidence type="ECO:0000256" key="2">
    <source>
        <dbReference type="ARBA" id="ARBA00005091"/>
    </source>
</evidence>
<organism evidence="13 14">
    <name type="scientific">Cryomorpha ignava</name>
    <dbReference type="NCBI Taxonomy" id="101383"/>
    <lineage>
        <taxon>Bacteria</taxon>
        <taxon>Pseudomonadati</taxon>
        <taxon>Bacteroidota</taxon>
        <taxon>Flavobacteriia</taxon>
        <taxon>Flavobacteriales</taxon>
        <taxon>Cryomorphaceae</taxon>
        <taxon>Cryomorpha</taxon>
    </lineage>
</organism>
<dbReference type="RefSeq" id="WP_163283360.1">
    <property type="nucleotide sequence ID" value="NZ_JAAGVY010000004.1"/>
</dbReference>
<dbReference type="CDD" id="cd04731">
    <property type="entry name" value="HisF"/>
    <property type="match status" value="1"/>
</dbReference>
<dbReference type="EC" id="4.3.2.10" evidence="11"/>
<dbReference type="AlphaFoldDB" id="A0A7K3WLV6"/>
<keyword evidence="5 11" id="KW-0963">Cytoplasm</keyword>
<comment type="subunit">
    <text evidence="4 11">Heterodimer of HisH and HisF.</text>
</comment>
<reference evidence="13 14" key="1">
    <citation type="submission" date="2020-02" db="EMBL/GenBank/DDBJ databases">
        <title>Out from the shadows clarifying the taxonomy of the family Cryomorphaceae and related taxa by utilizing the GTDB taxonomic framework.</title>
        <authorList>
            <person name="Bowman J.P."/>
        </authorList>
    </citation>
    <scope>NUCLEOTIDE SEQUENCE [LARGE SCALE GENOMIC DNA]</scope>
    <source>
        <strain evidence="13 14">QSSC 1-22</strain>
    </source>
</reference>
<dbReference type="InterPro" id="IPR004651">
    <property type="entry name" value="HisF"/>
</dbReference>
<sequence length="251" mass="26957">MLKKRIIPCLDIQNNRTVKGINFENIRDAGDPIELAQRYVEEGADELVFLDITATLEKRKTLTKLVNRIAAEINIPFTVGGGINSLEDAKAIIGSGADKISINSSAILRPDLISEIANTFGNQCVVLAIDAKFVDNEWMVFRSGGRIATELKAVDWAKIGTELGAGEILLTSMNNDGTKNGFACDITGRVSEAVSVPVIASGGAGSKAHFAEVFTKTKATGALAASVFHFGEIPIPELKQFLETQNIPIRL</sequence>
<evidence type="ECO:0000256" key="8">
    <source>
        <dbReference type="ARBA" id="ARBA00023239"/>
    </source>
</evidence>
<evidence type="ECO:0000256" key="10">
    <source>
        <dbReference type="ARBA" id="ARBA00047838"/>
    </source>
</evidence>
<comment type="pathway">
    <text evidence="2 11">Amino-acid biosynthesis; L-histidine biosynthesis; L-histidine from 5-phospho-alpha-D-ribose 1-diphosphate: step 5/9.</text>
</comment>
<dbReference type="GO" id="GO:0000105">
    <property type="term" value="P:L-histidine biosynthetic process"/>
    <property type="evidence" value="ECO:0007669"/>
    <property type="project" value="UniProtKB-UniRule"/>
</dbReference>
<evidence type="ECO:0000256" key="6">
    <source>
        <dbReference type="ARBA" id="ARBA00022605"/>
    </source>
</evidence>
<dbReference type="NCBIfam" id="TIGR00735">
    <property type="entry name" value="hisF"/>
    <property type="match status" value="1"/>
</dbReference>
<comment type="catalytic activity">
    <reaction evidence="10 11">
        <text>5-[(5-phospho-1-deoxy-D-ribulos-1-ylimino)methylamino]-1-(5-phospho-beta-D-ribosyl)imidazole-4-carboxamide + L-glutamine = D-erythro-1-(imidazol-4-yl)glycerol 3-phosphate + 5-amino-1-(5-phospho-beta-D-ribosyl)imidazole-4-carboxamide + L-glutamate + H(+)</text>
        <dbReference type="Rhea" id="RHEA:24793"/>
        <dbReference type="ChEBI" id="CHEBI:15378"/>
        <dbReference type="ChEBI" id="CHEBI:29985"/>
        <dbReference type="ChEBI" id="CHEBI:58278"/>
        <dbReference type="ChEBI" id="CHEBI:58359"/>
        <dbReference type="ChEBI" id="CHEBI:58475"/>
        <dbReference type="ChEBI" id="CHEBI:58525"/>
        <dbReference type="EC" id="4.3.2.10"/>
    </reaction>
</comment>
<accession>A0A7K3WLV6</accession>